<dbReference type="Gene3D" id="1.20.272.10">
    <property type="match status" value="1"/>
</dbReference>
<evidence type="ECO:0000256" key="6">
    <source>
        <dbReference type="ARBA" id="ARBA00022932"/>
    </source>
</evidence>
<keyword evidence="6" id="KW-0239">DNA-directed DNA polymerase</keyword>
<evidence type="ECO:0000259" key="9">
    <source>
        <dbReference type="Pfam" id="PF06144"/>
    </source>
</evidence>
<reference evidence="11" key="1">
    <citation type="journal article" date="2021" name="PeerJ">
        <title>Extensive microbial diversity within the chicken gut microbiome revealed by metagenomics and culture.</title>
        <authorList>
            <person name="Gilroy R."/>
            <person name="Ravi A."/>
            <person name="Getino M."/>
            <person name="Pursley I."/>
            <person name="Horton D.L."/>
            <person name="Alikhan N.F."/>
            <person name="Baker D."/>
            <person name="Gharbi K."/>
            <person name="Hall N."/>
            <person name="Watson M."/>
            <person name="Adriaenssens E.M."/>
            <person name="Foster-Nyarko E."/>
            <person name="Jarju S."/>
            <person name="Secka A."/>
            <person name="Antonio M."/>
            <person name="Oren A."/>
            <person name="Chaudhuri R.R."/>
            <person name="La Ragione R."/>
            <person name="Hildebrand F."/>
            <person name="Pallen M.J."/>
        </authorList>
    </citation>
    <scope>NUCLEOTIDE SEQUENCE</scope>
    <source>
        <strain evidence="11">CHK187-11901</strain>
    </source>
</reference>
<dbReference type="NCBIfam" id="TIGR01128">
    <property type="entry name" value="holA"/>
    <property type="match status" value="1"/>
</dbReference>
<evidence type="ECO:0000256" key="2">
    <source>
        <dbReference type="ARBA" id="ARBA00017703"/>
    </source>
</evidence>
<evidence type="ECO:0000313" key="11">
    <source>
        <dbReference type="EMBL" id="HJC36544.1"/>
    </source>
</evidence>
<organism evidence="11 12">
    <name type="scientific">Candidatus Merdibacter merdavium</name>
    <dbReference type="NCBI Taxonomy" id="2838692"/>
    <lineage>
        <taxon>Bacteria</taxon>
        <taxon>Bacillati</taxon>
        <taxon>Bacillota</taxon>
        <taxon>Erysipelotrichia</taxon>
        <taxon>Erysipelotrichales</taxon>
        <taxon>Erysipelotrichaceae</taxon>
        <taxon>Merdibacter</taxon>
    </lineage>
</organism>
<protein>
    <recommendedName>
        <fullName evidence="2">DNA polymerase III subunit delta</fullName>
        <ecNumber evidence="1">2.7.7.7</ecNumber>
    </recommendedName>
</protein>
<keyword evidence="3 11" id="KW-0808">Transferase</keyword>
<dbReference type="InterPro" id="IPR008921">
    <property type="entry name" value="DNA_pol3_clamp-load_cplx_C"/>
</dbReference>
<keyword evidence="5" id="KW-0235">DNA replication</keyword>
<evidence type="ECO:0000256" key="8">
    <source>
        <dbReference type="ARBA" id="ARBA00049244"/>
    </source>
</evidence>
<evidence type="ECO:0000256" key="4">
    <source>
        <dbReference type="ARBA" id="ARBA00022695"/>
    </source>
</evidence>
<dbReference type="Pfam" id="PF06144">
    <property type="entry name" value="DNA_pol3_delta"/>
    <property type="match status" value="1"/>
</dbReference>
<dbReference type="Gene3D" id="1.10.8.60">
    <property type="match status" value="1"/>
</dbReference>
<dbReference type="PANTHER" id="PTHR34388:SF1">
    <property type="entry name" value="DNA POLYMERASE III SUBUNIT DELTA"/>
    <property type="match status" value="1"/>
</dbReference>
<dbReference type="EMBL" id="DWWM01000032">
    <property type="protein sequence ID" value="HJC36544.1"/>
    <property type="molecule type" value="Genomic_DNA"/>
</dbReference>
<dbReference type="Gene3D" id="3.40.50.300">
    <property type="entry name" value="P-loop containing nucleotide triphosphate hydrolases"/>
    <property type="match status" value="1"/>
</dbReference>
<dbReference type="InterPro" id="IPR048466">
    <property type="entry name" value="DNA_pol3_delta-like_C"/>
</dbReference>
<gene>
    <name evidence="11" type="primary">holA</name>
    <name evidence="11" type="ORF">H9702_05380</name>
</gene>
<reference evidence="11" key="2">
    <citation type="submission" date="2021-04" db="EMBL/GenBank/DDBJ databases">
        <authorList>
            <person name="Gilroy R."/>
        </authorList>
    </citation>
    <scope>NUCLEOTIDE SEQUENCE</scope>
    <source>
        <strain evidence="11">CHK187-11901</strain>
    </source>
</reference>
<comment type="caution">
    <text evidence="11">The sequence shown here is derived from an EMBL/GenBank/DDBJ whole genome shotgun (WGS) entry which is preliminary data.</text>
</comment>
<dbReference type="GO" id="GO:0003677">
    <property type="term" value="F:DNA binding"/>
    <property type="evidence" value="ECO:0007669"/>
    <property type="project" value="InterPro"/>
</dbReference>
<evidence type="ECO:0000256" key="3">
    <source>
        <dbReference type="ARBA" id="ARBA00022679"/>
    </source>
</evidence>
<proteinExistence type="inferred from homology"/>
<keyword evidence="4 11" id="KW-0548">Nucleotidyltransferase</keyword>
<accession>A0A9D2NRD2</accession>
<dbReference type="GO" id="GO:0003887">
    <property type="term" value="F:DNA-directed DNA polymerase activity"/>
    <property type="evidence" value="ECO:0007669"/>
    <property type="project" value="UniProtKB-KW"/>
</dbReference>
<evidence type="ECO:0000313" key="12">
    <source>
        <dbReference type="Proteomes" id="UP000823896"/>
    </source>
</evidence>
<name>A0A9D2NRD2_9FIRM</name>
<sequence>MRVNYIIYGEERATIQKKISQIAARVHVAPDQISVYDASATLLKIILEDVMTLPFFAPHKVVVMRNAAFLSAKDTSGHDLAPLLDYIKTPNESATLIMVCESEKLDQRKKAVKQLMQACEVICCGRIDPREKAGIITDMVHAREITISEEALRLFITRMPDDLAIIEQEVEKLSLYGAQIGTEEAAALSVRTLDDNVFDLCDALCVHDIKKAFRLWKDLDAGQLDPIYLIATLAAQFRFLFQVRTLMGEGGTKADIAQRLHAHPYRVQMTMKQCRGMSPLQLLGILKRLADLDQWIKGGRVEKKLGFELFLLSMKT</sequence>
<dbReference type="InterPro" id="IPR005790">
    <property type="entry name" value="DNA_polIII_delta"/>
</dbReference>
<dbReference type="PANTHER" id="PTHR34388">
    <property type="entry name" value="DNA POLYMERASE III SUBUNIT DELTA"/>
    <property type="match status" value="1"/>
</dbReference>
<evidence type="ECO:0000259" key="10">
    <source>
        <dbReference type="Pfam" id="PF21694"/>
    </source>
</evidence>
<dbReference type="Proteomes" id="UP000823896">
    <property type="component" value="Unassembled WGS sequence"/>
</dbReference>
<dbReference type="EC" id="2.7.7.7" evidence="1"/>
<feature type="domain" description="DNA polymerase III delta N-terminal" evidence="9">
    <location>
        <begin position="5"/>
        <end position="121"/>
    </location>
</feature>
<comment type="catalytic activity">
    <reaction evidence="8">
        <text>DNA(n) + a 2'-deoxyribonucleoside 5'-triphosphate = DNA(n+1) + diphosphate</text>
        <dbReference type="Rhea" id="RHEA:22508"/>
        <dbReference type="Rhea" id="RHEA-COMP:17339"/>
        <dbReference type="Rhea" id="RHEA-COMP:17340"/>
        <dbReference type="ChEBI" id="CHEBI:33019"/>
        <dbReference type="ChEBI" id="CHEBI:61560"/>
        <dbReference type="ChEBI" id="CHEBI:173112"/>
        <dbReference type="EC" id="2.7.7.7"/>
    </reaction>
</comment>
<feature type="domain" description="DNA polymerase III delta subunit-like C-terminal" evidence="10">
    <location>
        <begin position="195"/>
        <end position="313"/>
    </location>
</feature>
<evidence type="ECO:0000256" key="7">
    <source>
        <dbReference type="ARBA" id="ARBA00034754"/>
    </source>
</evidence>
<dbReference type="InterPro" id="IPR010372">
    <property type="entry name" value="DNA_pol3_delta_N"/>
</dbReference>
<dbReference type="GO" id="GO:0009360">
    <property type="term" value="C:DNA polymerase III complex"/>
    <property type="evidence" value="ECO:0007669"/>
    <property type="project" value="InterPro"/>
</dbReference>
<dbReference type="SUPFAM" id="SSF48019">
    <property type="entry name" value="post-AAA+ oligomerization domain-like"/>
    <property type="match status" value="1"/>
</dbReference>
<dbReference type="AlphaFoldDB" id="A0A9D2NRD2"/>
<evidence type="ECO:0000256" key="1">
    <source>
        <dbReference type="ARBA" id="ARBA00012417"/>
    </source>
</evidence>
<comment type="similarity">
    <text evidence="7">Belongs to the DNA polymerase HolA subunit family.</text>
</comment>
<dbReference type="InterPro" id="IPR027417">
    <property type="entry name" value="P-loop_NTPase"/>
</dbReference>
<dbReference type="Pfam" id="PF21694">
    <property type="entry name" value="DNA_pol3_delta_C"/>
    <property type="match status" value="1"/>
</dbReference>
<dbReference type="SUPFAM" id="SSF52540">
    <property type="entry name" value="P-loop containing nucleoside triphosphate hydrolases"/>
    <property type="match status" value="1"/>
</dbReference>
<dbReference type="GO" id="GO:0006261">
    <property type="term" value="P:DNA-templated DNA replication"/>
    <property type="evidence" value="ECO:0007669"/>
    <property type="project" value="TreeGrafter"/>
</dbReference>
<evidence type="ECO:0000256" key="5">
    <source>
        <dbReference type="ARBA" id="ARBA00022705"/>
    </source>
</evidence>